<dbReference type="Proteomes" id="UP001153332">
    <property type="component" value="Unassembled WGS sequence"/>
</dbReference>
<gene>
    <name evidence="1" type="ORF">O1611_g3557</name>
</gene>
<reference evidence="1" key="1">
    <citation type="submission" date="2022-12" db="EMBL/GenBank/DDBJ databases">
        <title>Genome Sequence of Lasiodiplodia mahajangana.</title>
        <authorList>
            <person name="Buettner E."/>
        </authorList>
    </citation>
    <scope>NUCLEOTIDE SEQUENCE</scope>
    <source>
        <strain evidence="1">VT137</strain>
    </source>
</reference>
<evidence type="ECO:0000313" key="1">
    <source>
        <dbReference type="EMBL" id="KAJ8130074.1"/>
    </source>
</evidence>
<protein>
    <submittedName>
        <fullName evidence="1">Uncharacterized protein</fullName>
    </submittedName>
</protein>
<comment type="caution">
    <text evidence="1">The sequence shown here is derived from an EMBL/GenBank/DDBJ whole genome shotgun (WGS) entry which is preliminary data.</text>
</comment>
<organism evidence="1 2">
    <name type="scientific">Lasiodiplodia mahajangana</name>
    <dbReference type="NCBI Taxonomy" id="1108764"/>
    <lineage>
        <taxon>Eukaryota</taxon>
        <taxon>Fungi</taxon>
        <taxon>Dikarya</taxon>
        <taxon>Ascomycota</taxon>
        <taxon>Pezizomycotina</taxon>
        <taxon>Dothideomycetes</taxon>
        <taxon>Dothideomycetes incertae sedis</taxon>
        <taxon>Botryosphaeriales</taxon>
        <taxon>Botryosphaeriaceae</taxon>
        <taxon>Lasiodiplodia</taxon>
    </lineage>
</organism>
<proteinExistence type="predicted"/>
<sequence length="238" mass="26142">MKKNERLQRSIDAKAWEAEGRTEILFHDLHTLSLLNYAAPPRQLPGTRITYLSRRDTKGVGLGVSPALTVRNPRYGALLGTQFFHTFINSITAFKVLDRPQFGILQRAVFPAYFGIQAAAPVVLALTYPGGTGRVAVLPRGISGVLHPANRWGVLVPLVAAFVTGLANLVYFLPETNKVTALRRQQETKDSKDGTPKSKDMKALNKRFGKLHGYSSLFNLVTFVATVVYGVHLSAKIA</sequence>
<evidence type="ECO:0000313" key="2">
    <source>
        <dbReference type="Proteomes" id="UP001153332"/>
    </source>
</evidence>
<name>A0ACC2JRT8_9PEZI</name>
<keyword evidence="2" id="KW-1185">Reference proteome</keyword>
<accession>A0ACC2JRT8</accession>
<dbReference type="EMBL" id="JAPUUL010000588">
    <property type="protein sequence ID" value="KAJ8130074.1"/>
    <property type="molecule type" value="Genomic_DNA"/>
</dbReference>